<dbReference type="PANTHER" id="PTHR24321:SF14">
    <property type="entry name" value="SHORT-CHAIN TYPE DEHYDROGENASE_REDUCTASE BLR2146-RELATED"/>
    <property type="match status" value="1"/>
</dbReference>
<dbReference type="EMBL" id="BMJY01000001">
    <property type="protein sequence ID" value="GGH33460.1"/>
    <property type="molecule type" value="Genomic_DNA"/>
</dbReference>
<dbReference type="Gene3D" id="3.40.50.720">
    <property type="entry name" value="NAD(P)-binding Rossmann-like Domain"/>
    <property type="match status" value="1"/>
</dbReference>
<organism evidence="3 4">
    <name type="scientific">Microbacterium album</name>
    <dbReference type="NCBI Taxonomy" id="2053191"/>
    <lineage>
        <taxon>Bacteria</taxon>
        <taxon>Bacillati</taxon>
        <taxon>Actinomycetota</taxon>
        <taxon>Actinomycetes</taxon>
        <taxon>Micrococcales</taxon>
        <taxon>Microbacteriaceae</taxon>
        <taxon>Microbacterium</taxon>
    </lineage>
</organism>
<dbReference type="InterPro" id="IPR036291">
    <property type="entry name" value="NAD(P)-bd_dom_sf"/>
</dbReference>
<protein>
    <submittedName>
        <fullName evidence="3">3-oxoacyl-ACP reductase</fullName>
    </submittedName>
</protein>
<comment type="similarity">
    <text evidence="1">Belongs to the short-chain dehydrogenases/reductases (SDR) family.</text>
</comment>
<reference evidence="3" key="1">
    <citation type="journal article" date="2014" name="Int. J. Syst. Evol. Microbiol.">
        <title>Complete genome sequence of Corynebacterium casei LMG S-19264T (=DSM 44701T), isolated from a smear-ripened cheese.</title>
        <authorList>
            <consortium name="US DOE Joint Genome Institute (JGI-PGF)"/>
            <person name="Walter F."/>
            <person name="Albersmeier A."/>
            <person name="Kalinowski J."/>
            <person name="Ruckert C."/>
        </authorList>
    </citation>
    <scope>NUCLEOTIDE SEQUENCE</scope>
    <source>
        <strain evidence="3">CGMCC 1.15794</strain>
    </source>
</reference>
<evidence type="ECO:0000313" key="4">
    <source>
        <dbReference type="Proteomes" id="UP000657592"/>
    </source>
</evidence>
<sequence>MVASLDIQRPPEPRAGVIDVVCDITDPGAVDAAVSTVHAEAGPITAVVHCAAYQVLGAFADVDPGVWERTFRVNVGGAFTVLRAALPDLQLSGRGRIVLITSSSQFAPPAGMTHYIASKGALTGMARALATELGPLGITVNAVAPGLTATEHALADVPQAHFDATRGRQAIPRTGRPEDVAAVVAFAVSDDAAFMTGQTLLVDGGESRI</sequence>
<dbReference type="InterPro" id="IPR002347">
    <property type="entry name" value="SDR_fam"/>
</dbReference>
<dbReference type="PANTHER" id="PTHR24321">
    <property type="entry name" value="DEHYDROGENASES, SHORT CHAIN"/>
    <property type="match status" value="1"/>
</dbReference>
<comment type="caution">
    <text evidence="3">The sequence shown here is derived from an EMBL/GenBank/DDBJ whole genome shotgun (WGS) entry which is preliminary data.</text>
</comment>
<dbReference type="CDD" id="cd05233">
    <property type="entry name" value="SDR_c"/>
    <property type="match status" value="1"/>
</dbReference>
<accession>A0A917ICA4</accession>
<dbReference type="PRINTS" id="PR00081">
    <property type="entry name" value="GDHRDH"/>
</dbReference>
<dbReference type="AlphaFoldDB" id="A0A917ICA4"/>
<name>A0A917ICA4_9MICO</name>
<gene>
    <name evidence="3" type="ORF">GCM10010921_00400</name>
</gene>
<dbReference type="SUPFAM" id="SSF51735">
    <property type="entry name" value="NAD(P)-binding Rossmann-fold domains"/>
    <property type="match status" value="1"/>
</dbReference>
<proteinExistence type="inferred from homology"/>
<dbReference type="GO" id="GO:0016491">
    <property type="term" value="F:oxidoreductase activity"/>
    <property type="evidence" value="ECO:0007669"/>
    <property type="project" value="UniProtKB-KW"/>
</dbReference>
<reference evidence="3" key="2">
    <citation type="submission" date="2020-09" db="EMBL/GenBank/DDBJ databases">
        <authorList>
            <person name="Sun Q."/>
            <person name="Zhou Y."/>
        </authorList>
    </citation>
    <scope>NUCLEOTIDE SEQUENCE</scope>
    <source>
        <strain evidence="3">CGMCC 1.15794</strain>
    </source>
</reference>
<evidence type="ECO:0000256" key="2">
    <source>
        <dbReference type="ARBA" id="ARBA00023002"/>
    </source>
</evidence>
<evidence type="ECO:0000313" key="3">
    <source>
        <dbReference type="EMBL" id="GGH33460.1"/>
    </source>
</evidence>
<dbReference type="Pfam" id="PF13561">
    <property type="entry name" value="adh_short_C2"/>
    <property type="match status" value="1"/>
</dbReference>
<keyword evidence="4" id="KW-1185">Reference proteome</keyword>
<evidence type="ECO:0000256" key="1">
    <source>
        <dbReference type="ARBA" id="ARBA00006484"/>
    </source>
</evidence>
<keyword evidence="2" id="KW-0560">Oxidoreductase</keyword>
<dbReference type="Proteomes" id="UP000657592">
    <property type="component" value="Unassembled WGS sequence"/>
</dbReference>